<evidence type="ECO:0000256" key="4">
    <source>
        <dbReference type="ARBA" id="ARBA00023136"/>
    </source>
</evidence>
<proteinExistence type="predicted"/>
<name>A0A3G2R273_9FIRM</name>
<keyword evidence="7" id="KW-1185">Reference proteome</keyword>
<dbReference type="GO" id="GO:0046873">
    <property type="term" value="F:metal ion transmembrane transporter activity"/>
    <property type="evidence" value="ECO:0007669"/>
    <property type="project" value="InterPro"/>
</dbReference>
<dbReference type="Proteomes" id="UP000280960">
    <property type="component" value="Chromosome"/>
</dbReference>
<evidence type="ECO:0000256" key="2">
    <source>
        <dbReference type="ARBA" id="ARBA00022692"/>
    </source>
</evidence>
<dbReference type="Pfam" id="PF02535">
    <property type="entry name" value="Zip"/>
    <property type="match status" value="1"/>
</dbReference>
<sequence length="99" mass="10463">MSGIRLFFWKNIFDNIHNFPEGLAVGVGGFSKEALSLTFAIGIQNVLEGLAVAASLIAARYGVGYASRVAFLTGLVESFGAIVGVTMVNFSVAFLPYAL</sequence>
<dbReference type="RefSeq" id="WP_122013979.1">
    <property type="nucleotide sequence ID" value="NZ_CP033169.1"/>
</dbReference>
<accession>A0A3G2R273</accession>
<feature type="transmembrane region" description="Helical" evidence="5">
    <location>
        <begin position="69"/>
        <end position="95"/>
    </location>
</feature>
<keyword evidence="3 5" id="KW-1133">Transmembrane helix</keyword>
<dbReference type="AlphaFoldDB" id="A0A3G2R273"/>
<dbReference type="EMBL" id="CP033169">
    <property type="protein sequence ID" value="AYO29576.1"/>
    <property type="molecule type" value="Genomic_DNA"/>
</dbReference>
<organism evidence="6 7">
    <name type="scientific">Biomaibacter acetigenes</name>
    <dbReference type="NCBI Taxonomy" id="2316383"/>
    <lineage>
        <taxon>Bacteria</taxon>
        <taxon>Bacillati</taxon>
        <taxon>Bacillota</taxon>
        <taxon>Clostridia</taxon>
        <taxon>Thermosediminibacterales</taxon>
        <taxon>Tepidanaerobacteraceae</taxon>
        <taxon>Biomaibacter</taxon>
    </lineage>
</organism>
<evidence type="ECO:0000313" key="6">
    <source>
        <dbReference type="EMBL" id="AYO29576.1"/>
    </source>
</evidence>
<evidence type="ECO:0000256" key="3">
    <source>
        <dbReference type="ARBA" id="ARBA00022989"/>
    </source>
</evidence>
<keyword evidence="2 5" id="KW-0812">Transmembrane</keyword>
<reference evidence="6 7" key="1">
    <citation type="submission" date="2018-10" db="EMBL/GenBank/DDBJ databases">
        <authorList>
            <person name="Zhang X."/>
        </authorList>
    </citation>
    <scope>NUCLEOTIDE SEQUENCE [LARGE SCALE GENOMIC DNA]</scope>
    <source>
        <strain evidence="6 7">SK-G1</strain>
    </source>
</reference>
<feature type="transmembrane region" description="Helical" evidence="5">
    <location>
        <begin position="34"/>
        <end position="57"/>
    </location>
</feature>
<dbReference type="InterPro" id="IPR003689">
    <property type="entry name" value="ZIP"/>
</dbReference>
<evidence type="ECO:0000256" key="5">
    <source>
        <dbReference type="SAM" id="Phobius"/>
    </source>
</evidence>
<comment type="subcellular location">
    <subcellularLocation>
        <location evidence="1">Membrane</location>
        <topology evidence="1">Multi-pass membrane protein</topology>
    </subcellularLocation>
</comment>
<gene>
    <name evidence="6" type="ORF">D2962_02205</name>
</gene>
<evidence type="ECO:0000256" key="1">
    <source>
        <dbReference type="ARBA" id="ARBA00004141"/>
    </source>
</evidence>
<dbReference type="KEGG" id="bacg:D2962_02205"/>
<protein>
    <submittedName>
        <fullName evidence="6">Uncharacterized protein</fullName>
    </submittedName>
</protein>
<keyword evidence="4 5" id="KW-0472">Membrane</keyword>
<dbReference type="GO" id="GO:0016020">
    <property type="term" value="C:membrane"/>
    <property type="evidence" value="ECO:0007669"/>
    <property type="project" value="UniProtKB-SubCell"/>
</dbReference>
<evidence type="ECO:0000313" key="7">
    <source>
        <dbReference type="Proteomes" id="UP000280960"/>
    </source>
</evidence>